<keyword evidence="5" id="KW-0560">Oxidoreductase</keyword>
<feature type="region of interest" description="N-terminal hotdog fold" evidence="7">
    <location>
        <begin position="917"/>
        <end position="1055"/>
    </location>
</feature>
<dbReference type="InterPro" id="IPR056501">
    <property type="entry name" value="NAD-bd_HRPKS_sdrA"/>
</dbReference>
<evidence type="ECO:0000256" key="4">
    <source>
        <dbReference type="ARBA" id="ARBA00022857"/>
    </source>
</evidence>
<dbReference type="SMART" id="SM00822">
    <property type="entry name" value="PKS_KR"/>
    <property type="match status" value="1"/>
</dbReference>
<dbReference type="InterPro" id="IPR016036">
    <property type="entry name" value="Malonyl_transacylase_ACP-bd"/>
</dbReference>
<dbReference type="SMART" id="SM00829">
    <property type="entry name" value="PKS_ER"/>
    <property type="match status" value="1"/>
</dbReference>
<evidence type="ECO:0000256" key="5">
    <source>
        <dbReference type="ARBA" id="ARBA00023002"/>
    </source>
</evidence>
<dbReference type="PANTHER" id="PTHR43775:SF22">
    <property type="entry name" value="SYNTHASE, PUTATIVE (JCVI)-RELATED"/>
    <property type="match status" value="1"/>
</dbReference>
<dbReference type="SUPFAM" id="SSF55048">
    <property type="entry name" value="Probable ACP-binding domain of malonyl-CoA ACP transacylase"/>
    <property type="match status" value="1"/>
</dbReference>
<evidence type="ECO:0000256" key="8">
    <source>
        <dbReference type="SAM" id="MobiDB-lite"/>
    </source>
</evidence>
<name>A0A9P4MZY4_9PLEO</name>
<dbReference type="Pfam" id="PF23114">
    <property type="entry name" value="NAD-bd_HRPKS_sdrA"/>
    <property type="match status" value="1"/>
</dbReference>
<dbReference type="PROSITE" id="PS51257">
    <property type="entry name" value="PROKAR_LIPOPROTEIN"/>
    <property type="match status" value="1"/>
</dbReference>
<dbReference type="Pfam" id="PF21089">
    <property type="entry name" value="PKS_DH_N"/>
    <property type="match status" value="1"/>
</dbReference>
<dbReference type="InterPro" id="IPR032821">
    <property type="entry name" value="PKS_assoc"/>
</dbReference>
<feature type="region of interest" description="C-terminal hotdog fold" evidence="7">
    <location>
        <begin position="1075"/>
        <end position="1227"/>
    </location>
</feature>
<reference evidence="13" key="1">
    <citation type="journal article" date="2020" name="Stud. Mycol.">
        <title>101 Dothideomycetes genomes: A test case for predicting lifestyles and emergence of pathogens.</title>
        <authorList>
            <person name="Haridas S."/>
            <person name="Albert R."/>
            <person name="Binder M."/>
            <person name="Bloem J."/>
            <person name="LaButti K."/>
            <person name="Salamov A."/>
            <person name="Andreopoulos B."/>
            <person name="Baker S."/>
            <person name="Barry K."/>
            <person name="Bills G."/>
            <person name="Bluhm B."/>
            <person name="Cannon C."/>
            <person name="Castanera R."/>
            <person name="Culley D."/>
            <person name="Daum C."/>
            <person name="Ezra D."/>
            <person name="Gonzalez J."/>
            <person name="Henrissat B."/>
            <person name="Kuo A."/>
            <person name="Liang C."/>
            <person name="Lipzen A."/>
            <person name="Lutzoni F."/>
            <person name="Magnuson J."/>
            <person name="Mondo S."/>
            <person name="Nolan M."/>
            <person name="Ohm R."/>
            <person name="Pangilinan J."/>
            <person name="Park H.-J."/>
            <person name="Ramirez L."/>
            <person name="Alfaro M."/>
            <person name="Sun H."/>
            <person name="Tritt A."/>
            <person name="Yoshinaga Y."/>
            <person name="Zwiers L.-H."/>
            <person name="Turgeon B."/>
            <person name="Goodwin S."/>
            <person name="Spatafora J."/>
            <person name="Crous P."/>
            <person name="Grigoriev I."/>
        </authorList>
    </citation>
    <scope>NUCLEOTIDE SEQUENCE [LARGE SCALE GENOMIC DNA]</scope>
    <source>
        <strain evidence="13">CBS 304.66</strain>
    </source>
</reference>
<evidence type="ECO:0000256" key="6">
    <source>
        <dbReference type="ARBA" id="ARBA00023268"/>
    </source>
</evidence>
<feature type="region of interest" description="Disordered" evidence="8">
    <location>
        <begin position="50"/>
        <end position="69"/>
    </location>
</feature>
<accession>A0A9P4MZY4</accession>
<dbReference type="Pfam" id="PF23297">
    <property type="entry name" value="ACP_SdgA_C"/>
    <property type="match status" value="1"/>
</dbReference>
<gene>
    <name evidence="12" type="ORF">CC78DRAFT_609741</name>
</gene>
<dbReference type="PANTHER" id="PTHR43775">
    <property type="entry name" value="FATTY ACID SYNTHASE"/>
    <property type="match status" value="1"/>
</dbReference>
<evidence type="ECO:0000256" key="2">
    <source>
        <dbReference type="ARBA" id="ARBA00022553"/>
    </source>
</evidence>
<dbReference type="PROSITE" id="PS52019">
    <property type="entry name" value="PKS_MFAS_DH"/>
    <property type="match status" value="1"/>
</dbReference>
<dbReference type="Gene3D" id="3.40.47.10">
    <property type="match status" value="1"/>
</dbReference>
<keyword evidence="4" id="KW-0521">NADP</keyword>
<dbReference type="InterPro" id="IPR049552">
    <property type="entry name" value="PKS_DH_N"/>
</dbReference>
<dbReference type="InterPro" id="IPR020841">
    <property type="entry name" value="PKS_Beta-ketoAc_synthase_dom"/>
</dbReference>
<dbReference type="SMART" id="SM00826">
    <property type="entry name" value="PKS_DH"/>
    <property type="match status" value="1"/>
</dbReference>
<dbReference type="InterPro" id="IPR016035">
    <property type="entry name" value="Acyl_Trfase/lysoPLipase"/>
</dbReference>
<dbReference type="InterPro" id="IPR014031">
    <property type="entry name" value="Ketoacyl_synth_C"/>
</dbReference>
<dbReference type="InterPro" id="IPR057326">
    <property type="entry name" value="KR_dom"/>
</dbReference>
<dbReference type="SUPFAM" id="SSF47336">
    <property type="entry name" value="ACP-like"/>
    <property type="match status" value="1"/>
</dbReference>
<dbReference type="Pfam" id="PF08659">
    <property type="entry name" value="KR"/>
    <property type="match status" value="1"/>
</dbReference>
<dbReference type="Pfam" id="PF08242">
    <property type="entry name" value="Methyltransf_12"/>
    <property type="match status" value="1"/>
</dbReference>
<keyword evidence="3" id="KW-0808">Transferase</keyword>
<dbReference type="GO" id="GO:0031177">
    <property type="term" value="F:phosphopantetheine binding"/>
    <property type="evidence" value="ECO:0007669"/>
    <property type="project" value="InterPro"/>
</dbReference>
<evidence type="ECO:0000256" key="7">
    <source>
        <dbReference type="PROSITE-ProRule" id="PRU01363"/>
    </source>
</evidence>
<dbReference type="CDD" id="cd02440">
    <property type="entry name" value="AdoMet_MTases"/>
    <property type="match status" value="1"/>
</dbReference>
<dbReference type="InterPro" id="IPR036291">
    <property type="entry name" value="NAD(P)-bd_dom_sf"/>
</dbReference>
<dbReference type="InterPro" id="IPR029063">
    <property type="entry name" value="SAM-dependent_MTases_sf"/>
</dbReference>
<dbReference type="InterPro" id="IPR020807">
    <property type="entry name" value="PKS_DH"/>
</dbReference>
<evidence type="ECO:0000256" key="3">
    <source>
        <dbReference type="ARBA" id="ARBA00022679"/>
    </source>
</evidence>
<dbReference type="GO" id="GO:0044550">
    <property type="term" value="P:secondary metabolite biosynthetic process"/>
    <property type="evidence" value="ECO:0007669"/>
    <property type="project" value="TreeGrafter"/>
</dbReference>
<dbReference type="Pfam" id="PF14765">
    <property type="entry name" value="PS-DH"/>
    <property type="match status" value="1"/>
</dbReference>
<dbReference type="InterPro" id="IPR011032">
    <property type="entry name" value="GroES-like_sf"/>
</dbReference>
<feature type="domain" description="PKS/mFAS DH" evidence="11">
    <location>
        <begin position="917"/>
        <end position="1227"/>
    </location>
</feature>
<dbReference type="SUPFAM" id="SSF53335">
    <property type="entry name" value="S-adenosyl-L-methionine-dependent methyltransferases"/>
    <property type="match status" value="1"/>
</dbReference>
<dbReference type="Gene3D" id="1.10.1200.10">
    <property type="entry name" value="ACP-like"/>
    <property type="match status" value="1"/>
</dbReference>
<dbReference type="InterPro" id="IPR013968">
    <property type="entry name" value="PKS_KR"/>
</dbReference>
<dbReference type="InterPro" id="IPR050091">
    <property type="entry name" value="PKS_NRPS_Biosynth_Enz"/>
</dbReference>
<dbReference type="CDD" id="cd05274">
    <property type="entry name" value="KR_FAS_SDR_x"/>
    <property type="match status" value="1"/>
</dbReference>
<feature type="domain" description="Ketosynthase family 3 (KS3)" evidence="10">
    <location>
        <begin position="6"/>
        <end position="431"/>
    </location>
</feature>
<dbReference type="Gene3D" id="3.40.366.10">
    <property type="entry name" value="Malonyl-Coenzyme A Acyl Carrier Protein, domain 2"/>
    <property type="match status" value="1"/>
</dbReference>
<dbReference type="SUPFAM" id="SSF50129">
    <property type="entry name" value="GroES-like"/>
    <property type="match status" value="1"/>
</dbReference>
<dbReference type="InterPro" id="IPR049900">
    <property type="entry name" value="PKS_mFAS_DH"/>
</dbReference>
<dbReference type="EMBL" id="ML986672">
    <property type="protein sequence ID" value="KAF2260802.1"/>
    <property type="molecule type" value="Genomic_DNA"/>
</dbReference>
<evidence type="ECO:0000313" key="12">
    <source>
        <dbReference type="EMBL" id="KAF2260802.1"/>
    </source>
</evidence>
<dbReference type="InterPro" id="IPR001227">
    <property type="entry name" value="Ac_transferase_dom_sf"/>
</dbReference>
<protein>
    <submittedName>
        <fullName evidence="12">Ketoacyl-synt-domain-containing protein</fullName>
    </submittedName>
</protein>
<dbReference type="InterPro" id="IPR036736">
    <property type="entry name" value="ACP-like_sf"/>
</dbReference>
<comment type="caution">
    <text evidence="12">The sequence shown here is derived from an EMBL/GenBank/DDBJ whole genome shotgun (WGS) entry which is preliminary data.</text>
</comment>
<dbReference type="InterPro" id="IPR020843">
    <property type="entry name" value="ER"/>
</dbReference>
<dbReference type="Pfam" id="PF16197">
    <property type="entry name" value="KAsynt_C_assoc"/>
    <property type="match status" value="1"/>
</dbReference>
<dbReference type="PROSITE" id="PS52004">
    <property type="entry name" value="KS3_2"/>
    <property type="match status" value="1"/>
</dbReference>
<dbReference type="InterPro" id="IPR014030">
    <property type="entry name" value="Ketoacyl_synth_N"/>
</dbReference>
<dbReference type="InterPro" id="IPR013217">
    <property type="entry name" value="Methyltransf_12"/>
</dbReference>
<dbReference type="CDD" id="cd05195">
    <property type="entry name" value="enoyl_red"/>
    <property type="match status" value="1"/>
</dbReference>
<dbReference type="GO" id="GO:0016491">
    <property type="term" value="F:oxidoreductase activity"/>
    <property type="evidence" value="ECO:0007669"/>
    <property type="project" value="UniProtKB-KW"/>
</dbReference>
<feature type="active site" description="Proton donor; for dehydratase activity" evidence="7">
    <location>
        <position position="1140"/>
    </location>
</feature>
<dbReference type="Proteomes" id="UP000800093">
    <property type="component" value="Unassembled WGS sequence"/>
</dbReference>
<keyword evidence="6" id="KW-0511">Multifunctional enzyme</keyword>
<dbReference type="GO" id="GO:0004312">
    <property type="term" value="F:fatty acid synthase activity"/>
    <property type="evidence" value="ECO:0007669"/>
    <property type="project" value="TreeGrafter"/>
</dbReference>
<dbReference type="Gene3D" id="3.40.50.720">
    <property type="entry name" value="NAD(P)-binding Rossmann-like Domain"/>
    <property type="match status" value="2"/>
</dbReference>
<dbReference type="SUPFAM" id="SSF53901">
    <property type="entry name" value="Thiolase-like"/>
    <property type="match status" value="1"/>
</dbReference>
<dbReference type="InterPro" id="IPR042104">
    <property type="entry name" value="PKS_dehydratase_sf"/>
</dbReference>
<keyword evidence="1" id="KW-0596">Phosphopantetheine</keyword>
<dbReference type="SUPFAM" id="SSF52151">
    <property type="entry name" value="FabD/lysophospholipase-like"/>
    <property type="match status" value="1"/>
</dbReference>
<dbReference type="Gene3D" id="3.90.180.10">
    <property type="entry name" value="Medium-chain alcohol dehydrogenases, catalytic domain"/>
    <property type="match status" value="1"/>
</dbReference>
<feature type="domain" description="Carrier" evidence="9">
    <location>
        <begin position="2405"/>
        <end position="2482"/>
    </location>
</feature>
<feature type="active site" description="Proton acceptor; for dehydratase activity" evidence="7">
    <location>
        <position position="949"/>
    </location>
</feature>
<dbReference type="SMART" id="SM00825">
    <property type="entry name" value="PKS_KS"/>
    <property type="match status" value="1"/>
</dbReference>
<dbReference type="SMART" id="SM00823">
    <property type="entry name" value="PKS_PP"/>
    <property type="match status" value="1"/>
</dbReference>
<dbReference type="Pfam" id="PF02801">
    <property type="entry name" value="Ketoacyl-synt_C"/>
    <property type="match status" value="1"/>
</dbReference>
<dbReference type="PROSITE" id="PS50075">
    <property type="entry name" value="CARRIER"/>
    <property type="match status" value="1"/>
</dbReference>
<dbReference type="InterPro" id="IPR049551">
    <property type="entry name" value="PKS_DH_C"/>
</dbReference>
<keyword evidence="13" id="KW-1185">Reference proteome</keyword>
<dbReference type="GO" id="GO:0006633">
    <property type="term" value="P:fatty acid biosynthetic process"/>
    <property type="evidence" value="ECO:0007669"/>
    <property type="project" value="TreeGrafter"/>
</dbReference>
<dbReference type="Gene3D" id="3.10.129.110">
    <property type="entry name" value="Polyketide synthase dehydratase"/>
    <property type="match status" value="1"/>
</dbReference>
<evidence type="ECO:0000259" key="10">
    <source>
        <dbReference type="PROSITE" id="PS52004"/>
    </source>
</evidence>
<dbReference type="InterPro" id="IPR009081">
    <property type="entry name" value="PP-bd_ACP"/>
</dbReference>
<dbReference type="Pfam" id="PF00698">
    <property type="entry name" value="Acyl_transf_1"/>
    <property type="match status" value="1"/>
</dbReference>
<sequence>MNKENSTPIAIVGISCRFPGGVNSPQKLWELLQEGTNTWSHVPLDRYNESAFHHPDPDDTNGSHNHSGGHFLTQDIRDFDQNFFNITPQEAAAMDAQQRILLETVYEAFESGGQRQDEIRESATSVYVAMFTRDYDRNIYKDTLDIPRYQATGTGDAILANRVSHVFDLRGPSITLDTGCSGGMVAIHQACLSLSLGESDMAVVGAANLIISPDQQVGMSNLHMLSTDGRSYPFDHRGSGYGRGEGFATFILKRLESAIAAKDPIRAIILGSAVNQDGRTIAGITYPNSAAQADLGRRLLQRLGLDPLSVAYVEAHGTGTIAGDREEIDALTEVFCKNRKTPLYVGSIKSNIGHLECTSGLAGLMKSILILEHRQIPANANFVLEKNGLRLSDRNIAIPTVLRSWPQSVRPRVSVNSFGYGGTNAHVVLESAPKANPPHPSPNLAAGVVPRLFVLSAKSQVSLTSTILQHRAWVLSQGASLSLSSLSYTLCTRRTSHPWRFSCVANDHQGLFDQLAHTVGLHNSSLNSKDTPISFVFTGQGAQWPGMGRELLLNESSSVFRASMHRSRDILRSFGAAWDLIDEILHENDKSRIHLAEIAQPATTAIQIALIDLLGEMEIHPSTVIGHSSGEIAAAYAAGLISQSTALRISYFRGLTPGISQKKGYPKGAMLVVGLDEETASKHIARITKGIVSIACLNSPENTTISGDEDAIDELAVILSSKDIFARKLRVDTAYHSHHMLAAAEEYKDLIGSVGIENQKNPIKLFSTVSASEKCGFVDADYWVDNLVSKVRFQESMERLCRAETTHRQIFIEIGPHSALAGPIRQCIAKMSDPIEFDYLSPLQRGKNAVQSLLEVSGRLFELGKQVDFSTLSSFDPETQTSSVLHDLPSYCWDHTEKHWHESRLSRDHRLRKHPYHDLLGLRSPEAASLEPRWRHMISVATLPWLADHVVDGLVVFPGSGYLCMAIEAISQLVQEAFPNRRVRQTTLKDVEFLKALLVPDPPQRTEAQLSFTPVDSNKDKSDRLHYHFRVAAYTHDHTWDEHCRGFVEVDLAIEHEFGADNGCCLERENEPMKAKKVSSEEVYQHLRMHGNAYGPAFRGVQSILMDGGRAIANVAIPNVAETMPAGFIQPHTIHPTTLDILMHSSLPLASQKLGPGSIMPVRIDELIVSTNLNNAAGAIMFVNVDIVSTNSRTARGDIDVFNDRSLTPSLCISGVELRLLKTTSSVKGNQLDIRNICWKMSWGLDVDFMSSQDFIKPKHQNKASHSLQAKVQILNQVTTFYLDRCLGLIHNGKLKITDEYHLLFEWMLRQTGTSGPNYLLRDASEPSSRPSIPNIPQFTEMELLVRIGDQLPAIVSGTVNALQLVVEDGLLYKAYREDSSTLDYDILRQYVKHLGFKKSKLRVLEIGAGTGGATLPFLQTMKEAGFSLEVYDFTDISTGFFDRAASMLSEYSVNYRKLDIEKDPVHQGFELLSYDVVLASNCLHVTSRIKTTLQNARSLLKPDGRLVIIELVNAQPFHHITFGTLPGYWKGSTDGRPDGPFMNVDRWRQVLNDTSMELQLSVKDGELEHLNSLMVARPRDDTIPEFAHPVQILPINRAQHGLASMLLVVLKDWRISAAVEEFDFGLDDDRAIKIILDNGKCPLLSDVAPERFEKLCAMLRRQSRVMWISASDDSISSANPVKHLITGLGRTAHAENDELRLVTVDVQQNLDGTDLKLLEFLRNCLYRSFFQPNAYSEREFIFRDDMIHIPRLLANNTMNQWVSRTQQNIHLGQSDFTTQPLVLSHDEVSGVPGPIFVADEAHMHRATLSENEIEIQVRAVGVPLNGFDSKYHEYSGTIVSLGSNVTDFNIGDRVMAVGTSPCASRPRICACHAQQIPTQMSYTIAAALPLALMTACYVLFDLVDISPTQRLLIQGIPGVVGQALLLIARHRGAEVVVLASDQSEAYYLKEQLLIPAECIIYNSPLSRERAKRLLCPSRKLDTIITCNTLDIPTHVVAALEPFGKVINLQSSVKKSASLRHRYQLPPNITLHSFDFDAFLGAKPQKAAELLKQAAHLISTDSLPLSELPFTIENVADIRDVIRRARSDKYSRDTVLEVKEGSMVSVLGFKELEPGLDSAATFVIAGGLGDLGQRILSHLAKKGAKHLVTLSRRSLEGDRLHLAASIRVFKKDCMIHHIQCDIAREDELRAAAATMKSMGLPPIKGVIQSAMVLQDRTLDSMTVQDFRVPLEPKMKGTLNLQRVFGEMDLDFFIMLSSAANIAGTSGQGNYNAGNAVQDAFAHSVNSKRCHYLTFSPGMIEGADVLHGDEVRVKALHRSGFTPIQRDELDKMIEYLLSSAAHADRCSLIVAGFDSRSLSHAVSTNSNVRSPMFTHALGSAVTEAKQETVSKEESFTNILQTSSPEDTLTYTTTAVSKKLASLISVDVEAMDLDKPISNFGLDSLIAIELRNFIKREFQASLKTLEILDEQNIRTLAKKIVSRSQVATEA</sequence>
<organism evidence="12 13">
    <name type="scientific">Lojkania enalia</name>
    <dbReference type="NCBI Taxonomy" id="147567"/>
    <lineage>
        <taxon>Eukaryota</taxon>
        <taxon>Fungi</taxon>
        <taxon>Dikarya</taxon>
        <taxon>Ascomycota</taxon>
        <taxon>Pezizomycotina</taxon>
        <taxon>Dothideomycetes</taxon>
        <taxon>Pleosporomycetidae</taxon>
        <taxon>Pleosporales</taxon>
        <taxon>Pleosporales incertae sedis</taxon>
        <taxon>Lojkania</taxon>
    </lineage>
</organism>
<dbReference type="CDD" id="cd00833">
    <property type="entry name" value="PKS"/>
    <property type="match status" value="1"/>
</dbReference>
<proteinExistence type="predicted"/>
<evidence type="ECO:0000259" key="9">
    <source>
        <dbReference type="PROSITE" id="PS50075"/>
    </source>
</evidence>
<dbReference type="SMART" id="SM00827">
    <property type="entry name" value="PKS_AT"/>
    <property type="match status" value="1"/>
</dbReference>
<evidence type="ECO:0000313" key="13">
    <source>
        <dbReference type="Proteomes" id="UP000800093"/>
    </source>
</evidence>
<evidence type="ECO:0000256" key="1">
    <source>
        <dbReference type="ARBA" id="ARBA00022450"/>
    </source>
</evidence>
<dbReference type="Pfam" id="PF00109">
    <property type="entry name" value="ketoacyl-synt"/>
    <property type="match status" value="1"/>
</dbReference>
<dbReference type="OrthoDB" id="329835at2759"/>
<dbReference type="SUPFAM" id="SSF51735">
    <property type="entry name" value="NAD(P)-binding Rossmann-fold domains"/>
    <property type="match status" value="2"/>
</dbReference>
<dbReference type="Gene3D" id="3.40.50.150">
    <property type="entry name" value="Vaccinia Virus protein VP39"/>
    <property type="match status" value="1"/>
</dbReference>
<dbReference type="InterPro" id="IPR014043">
    <property type="entry name" value="Acyl_transferase_dom"/>
</dbReference>
<keyword evidence="2" id="KW-0597">Phosphoprotein</keyword>
<dbReference type="InterPro" id="IPR016039">
    <property type="entry name" value="Thiolase-like"/>
</dbReference>
<evidence type="ECO:0000259" key="11">
    <source>
        <dbReference type="PROSITE" id="PS52019"/>
    </source>
</evidence>
<dbReference type="InterPro" id="IPR020806">
    <property type="entry name" value="PKS_PP-bd"/>
</dbReference>